<evidence type="ECO:0000256" key="5">
    <source>
        <dbReference type="ARBA" id="ARBA00023239"/>
    </source>
</evidence>
<comment type="similarity">
    <text evidence="6">Belongs to the DHBP synthase family.</text>
</comment>
<sequence length="251" mass="28438">MTAFHTHTMNQYSKVNDIDAALRDIRAGKIVLVYDFDERERETDMTIASEFVTPAVLRKMRTDAGGLICTTTPSKTAKELGLPFLSDVFWNNRNEYPLLGLMAPNDIPYDHTKSSFGITINHRRTYTGITDNDRALTIKEYVNTIFKDAPAEDRIRDLGEHFRAPGHVHLLNTTSKLLKTRHGHTELCTALMYMAGVKPSATICEIMGDNGSSRPKEWVIDYAKKNDLSFVTGQQVIDAWEYFINRTGMDV</sequence>
<dbReference type="Pfam" id="PF00926">
    <property type="entry name" value="DHBP_synthase"/>
    <property type="match status" value="1"/>
</dbReference>
<evidence type="ECO:0000256" key="2">
    <source>
        <dbReference type="ARBA" id="ARBA00022723"/>
    </source>
</evidence>
<keyword evidence="2 6" id="KW-0479">Metal-binding</keyword>
<keyword evidence="4 6" id="KW-0464">Manganese</keyword>
<dbReference type="GO" id="GO:0046872">
    <property type="term" value="F:metal ion binding"/>
    <property type="evidence" value="ECO:0007669"/>
    <property type="project" value="UniProtKB-KW"/>
</dbReference>
<dbReference type="Proteomes" id="UP000030787">
    <property type="component" value="Chromosome"/>
</dbReference>
<accession>A0A0A7LC43</accession>
<dbReference type="InterPro" id="IPR017945">
    <property type="entry name" value="DHBP_synth_RibB-like_a/b_dom"/>
</dbReference>
<dbReference type="KEGG" id="mear:Mpt1_c07200"/>
<evidence type="ECO:0000256" key="4">
    <source>
        <dbReference type="ARBA" id="ARBA00023211"/>
    </source>
</evidence>
<comment type="catalytic activity">
    <reaction evidence="6">
        <text>D-ribulose 5-phosphate = (2S)-2-hydroxy-3-oxobutyl phosphate + formate + H(+)</text>
        <dbReference type="Rhea" id="RHEA:18457"/>
        <dbReference type="ChEBI" id="CHEBI:15378"/>
        <dbReference type="ChEBI" id="CHEBI:15740"/>
        <dbReference type="ChEBI" id="CHEBI:58121"/>
        <dbReference type="ChEBI" id="CHEBI:58830"/>
        <dbReference type="EC" id="4.1.99.12"/>
    </reaction>
</comment>
<dbReference type="GeneID" id="24818388"/>
<gene>
    <name evidence="7" type="primary">ribB</name>
    <name evidence="7" type="ORF">Mpt1_c07200</name>
</gene>
<dbReference type="PANTHER" id="PTHR21327">
    <property type="entry name" value="GTP CYCLOHYDROLASE II-RELATED"/>
    <property type="match status" value="1"/>
</dbReference>
<dbReference type="STRING" id="1577791.Mpt1_c07200"/>
<evidence type="ECO:0000256" key="6">
    <source>
        <dbReference type="RuleBase" id="RU003843"/>
    </source>
</evidence>
<name>A0A0A7LC43_9ARCH</name>
<dbReference type="GO" id="GO:0009231">
    <property type="term" value="P:riboflavin biosynthetic process"/>
    <property type="evidence" value="ECO:0007669"/>
    <property type="project" value="UniProtKB-UniPathway"/>
</dbReference>
<dbReference type="HOGENOM" id="CLU_020273_3_2_2"/>
<keyword evidence="5 6" id="KW-0456">Lyase</keyword>
<comment type="cofactor">
    <cofactor evidence="6">
        <name>Mg(2+)</name>
        <dbReference type="ChEBI" id="CHEBI:18420"/>
    </cofactor>
    <cofactor evidence="6">
        <name>Mn(2+)</name>
        <dbReference type="ChEBI" id="CHEBI:29035"/>
    </cofactor>
    <text evidence="6">Binds 2 divalent metal cations per subunit. Magnesium or manganese.</text>
</comment>
<keyword evidence="8" id="KW-1185">Reference proteome</keyword>
<dbReference type="SUPFAM" id="SSF55821">
    <property type="entry name" value="YrdC/RibB"/>
    <property type="match status" value="1"/>
</dbReference>
<dbReference type="EC" id="4.1.99.12" evidence="6"/>
<dbReference type="GO" id="GO:0008686">
    <property type="term" value="F:3,4-dihydroxy-2-butanone-4-phosphate synthase activity"/>
    <property type="evidence" value="ECO:0007669"/>
    <property type="project" value="UniProtKB-EC"/>
</dbReference>
<keyword evidence="3 6" id="KW-0460">Magnesium</keyword>
<dbReference type="GO" id="GO:0005829">
    <property type="term" value="C:cytosol"/>
    <property type="evidence" value="ECO:0007669"/>
    <property type="project" value="TreeGrafter"/>
</dbReference>
<dbReference type="NCBIfam" id="TIGR00506">
    <property type="entry name" value="ribB"/>
    <property type="match status" value="1"/>
</dbReference>
<reference evidence="7 8" key="1">
    <citation type="journal article" date="2014" name="Appl. Environ. Microbiol.">
        <title>Comparative Genome Analysis of 'Candidatus Methanoplasma termitum' Indicates a New Mode of Energy Metabolism in the Seventh Order of Methanogens.</title>
        <authorList>
            <person name="Lang K."/>
            <person name="Schuldes J."/>
            <person name="Klingl A."/>
            <person name="Poehlein A."/>
            <person name="Daniel R."/>
            <person name="Brune A."/>
        </authorList>
    </citation>
    <scope>NUCLEOTIDE SEQUENCE [LARGE SCALE GENOMIC DNA]</scope>
    <source>
        <strain evidence="8">Mpt1</strain>
    </source>
</reference>
<evidence type="ECO:0000256" key="1">
    <source>
        <dbReference type="ARBA" id="ARBA00022619"/>
    </source>
</evidence>
<dbReference type="RefSeq" id="WP_048112248.1">
    <property type="nucleotide sequence ID" value="NZ_CP010070.1"/>
</dbReference>
<comment type="function">
    <text evidence="6">Catalyzes the conversion of D-ribulose 5-phosphate to formate and 3,4-dihydroxy-2-butanone 4-phosphate.</text>
</comment>
<organism evidence="7 8">
    <name type="scientific">Candidatus Methanoplasma termitum</name>
    <dbReference type="NCBI Taxonomy" id="1577791"/>
    <lineage>
        <taxon>Archaea</taxon>
        <taxon>Methanobacteriati</taxon>
        <taxon>Thermoplasmatota</taxon>
        <taxon>Thermoplasmata</taxon>
        <taxon>Methanomassiliicoccales</taxon>
        <taxon>Methanomassiliicoccaceae</taxon>
        <taxon>Candidatus Methanoplasma</taxon>
    </lineage>
</organism>
<evidence type="ECO:0000256" key="3">
    <source>
        <dbReference type="ARBA" id="ARBA00022842"/>
    </source>
</evidence>
<dbReference type="PANTHER" id="PTHR21327:SF46">
    <property type="entry name" value="3,4-DIHYDROXY-2-BUTANONE 4-PHOSPHATE SYNTHASE"/>
    <property type="match status" value="1"/>
</dbReference>
<evidence type="ECO:0000313" key="8">
    <source>
        <dbReference type="Proteomes" id="UP000030787"/>
    </source>
</evidence>
<keyword evidence="1 6" id="KW-0686">Riboflavin biosynthesis</keyword>
<dbReference type="InterPro" id="IPR000422">
    <property type="entry name" value="DHBP_synthase_RibB"/>
</dbReference>
<dbReference type="Gene3D" id="3.90.870.10">
    <property type="entry name" value="DHBP synthase"/>
    <property type="match status" value="1"/>
</dbReference>
<comment type="subunit">
    <text evidence="6">Homodimer.</text>
</comment>
<comment type="pathway">
    <text evidence="6">Cofactor biosynthesis; riboflavin biosynthesis; 2-hydroxy-3-oxobutyl phosphate from D-ribulose 5-phosphate: step 1/1.</text>
</comment>
<protein>
    <recommendedName>
        <fullName evidence="6">3,4-dihydroxy-2-butanone 4-phosphate synthase</fullName>
        <shortName evidence="6">DHBP synthase</shortName>
        <ecNumber evidence="6">4.1.99.12</ecNumber>
    </recommendedName>
</protein>
<dbReference type="EMBL" id="CP010070">
    <property type="protein sequence ID" value="AIZ56604.1"/>
    <property type="molecule type" value="Genomic_DNA"/>
</dbReference>
<proteinExistence type="inferred from homology"/>
<evidence type="ECO:0000313" key="7">
    <source>
        <dbReference type="EMBL" id="AIZ56604.1"/>
    </source>
</evidence>
<dbReference type="AlphaFoldDB" id="A0A0A7LC43"/>
<dbReference type="UniPathway" id="UPA00275">
    <property type="reaction ID" value="UER00399"/>
</dbReference>